<dbReference type="RefSeq" id="WP_344114550.1">
    <property type="nucleotide sequence ID" value="NZ_BAAANE010000009.1"/>
</dbReference>
<accession>A0ABP4RLR2</accession>
<dbReference type="Gene3D" id="3.90.1300.10">
    <property type="entry name" value="Amidase signature (AS) domain"/>
    <property type="match status" value="1"/>
</dbReference>
<dbReference type="SUPFAM" id="SSF75304">
    <property type="entry name" value="Amidase signature (AS) enzymes"/>
    <property type="match status" value="1"/>
</dbReference>
<evidence type="ECO:0000256" key="1">
    <source>
        <dbReference type="SAM" id="SignalP"/>
    </source>
</evidence>
<dbReference type="Proteomes" id="UP001501319">
    <property type="component" value="Unassembled WGS sequence"/>
</dbReference>
<dbReference type="InterPro" id="IPR006311">
    <property type="entry name" value="TAT_signal"/>
</dbReference>
<dbReference type="InterPro" id="IPR000120">
    <property type="entry name" value="Amidase"/>
</dbReference>
<feature type="signal peptide" evidence="1">
    <location>
        <begin position="1"/>
        <end position="30"/>
    </location>
</feature>
<evidence type="ECO:0000259" key="2">
    <source>
        <dbReference type="Pfam" id="PF01425"/>
    </source>
</evidence>
<dbReference type="InterPro" id="IPR036928">
    <property type="entry name" value="AS_sf"/>
</dbReference>
<feature type="domain" description="Amidase" evidence="2">
    <location>
        <begin position="67"/>
        <end position="490"/>
    </location>
</feature>
<organism evidence="3 4">
    <name type="scientific">Kribbella alba</name>
    <dbReference type="NCBI Taxonomy" id="190197"/>
    <lineage>
        <taxon>Bacteria</taxon>
        <taxon>Bacillati</taxon>
        <taxon>Actinomycetota</taxon>
        <taxon>Actinomycetes</taxon>
        <taxon>Propionibacteriales</taxon>
        <taxon>Kribbellaceae</taxon>
        <taxon>Kribbella</taxon>
    </lineage>
</organism>
<keyword evidence="1" id="KW-0732">Signal</keyword>
<sequence>MADGISRARFLIGAVGAGVAAAAPATTAMAATPSAPRTQSADGPLYDLEISEAADLIRRKKITAVQLAEAVLSRAAQVEDRVIAYALAYSSDDVLAQARAADKLVRRGGYLGPLHGIPIGLKDIIFTKGILTEANSKFYRGFRPEFDATCVARLKAAGAVIVGKTQTVELASGDPAPTNNPWDLARTPGGSSSGSGAGTAAGEFLAGIGSDTRGSVRIPSAYCGITGYRTTYGVVSKHGVFPLSYTIDSVGPLARSALDAALLVDVMAGQDPADPTTRPVQRYSLADALTRDRGRRPLQGIRVGVPAAGDYFRGVPSDDQLAAFDEAVKVIASLGATVVQVTTNTLPKPFTTLNSMSTPIVNAEVGAFQYQNWKARAEDFTLPYRRQVNTGNLLPANAYVDAQRARALWMQGFLAMFDDVDVFIHPGDDIATLKPPATDPARPRRSSGNKFSAWSLTGSPSISVPTGLSGAERMPLFMLVNAAPGDDELALRVAHAFQGGTTHHKLRPPL</sequence>
<dbReference type="PROSITE" id="PS51318">
    <property type="entry name" value="TAT"/>
    <property type="match status" value="1"/>
</dbReference>
<gene>
    <name evidence="3" type="ORF">GCM10009744_50570</name>
</gene>
<evidence type="ECO:0000313" key="3">
    <source>
        <dbReference type="EMBL" id="GAA1652550.1"/>
    </source>
</evidence>
<reference evidence="4" key="1">
    <citation type="journal article" date="2019" name="Int. J. Syst. Evol. Microbiol.">
        <title>The Global Catalogue of Microorganisms (GCM) 10K type strain sequencing project: providing services to taxonomists for standard genome sequencing and annotation.</title>
        <authorList>
            <consortium name="The Broad Institute Genomics Platform"/>
            <consortium name="The Broad Institute Genome Sequencing Center for Infectious Disease"/>
            <person name="Wu L."/>
            <person name="Ma J."/>
        </authorList>
    </citation>
    <scope>NUCLEOTIDE SEQUENCE [LARGE SCALE GENOMIC DNA]</scope>
    <source>
        <strain evidence="4">JCM 14306</strain>
    </source>
</reference>
<dbReference type="Pfam" id="PF01425">
    <property type="entry name" value="Amidase"/>
    <property type="match status" value="1"/>
</dbReference>
<dbReference type="InterPro" id="IPR023631">
    <property type="entry name" value="Amidase_dom"/>
</dbReference>
<dbReference type="PANTHER" id="PTHR11895">
    <property type="entry name" value="TRANSAMIDASE"/>
    <property type="match status" value="1"/>
</dbReference>
<keyword evidence="4" id="KW-1185">Reference proteome</keyword>
<proteinExistence type="predicted"/>
<evidence type="ECO:0000313" key="4">
    <source>
        <dbReference type="Proteomes" id="UP001501319"/>
    </source>
</evidence>
<dbReference type="EMBL" id="BAAANE010000009">
    <property type="protein sequence ID" value="GAA1652550.1"/>
    <property type="molecule type" value="Genomic_DNA"/>
</dbReference>
<protein>
    <submittedName>
        <fullName evidence="3">Amidase</fullName>
    </submittedName>
</protein>
<dbReference type="PANTHER" id="PTHR11895:SF176">
    <property type="entry name" value="AMIDASE AMID-RELATED"/>
    <property type="match status" value="1"/>
</dbReference>
<name>A0ABP4RLR2_9ACTN</name>
<comment type="caution">
    <text evidence="3">The sequence shown here is derived from an EMBL/GenBank/DDBJ whole genome shotgun (WGS) entry which is preliminary data.</text>
</comment>
<feature type="chain" id="PRO_5045548651" evidence="1">
    <location>
        <begin position="31"/>
        <end position="510"/>
    </location>
</feature>